<dbReference type="RefSeq" id="WP_263371692.1">
    <property type="nucleotide sequence ID" value="NZ_JAGSYD010000003.1"/>
</dbReference>
<dbReference type="EMBL" id="JBHSWI010000001">
    <property type="protein sequence ID" value="MFC6645313.1"/>
    <property type="molecule type" value="Genomic_DNA"/>
</dbReference>
<proteinExistence type="predicted"/>
<dbReference type="Proteomes" id="UP001596391">
    <property type="component" value="Unassembled WGS sequence"/>
</dbReference>
<dbReference type="PANTHER" id="PTHR36111:SF2">
    <property type="entry name" value="INNER MEMBRANE PROTEIN"/>
    <property type="match status" value="1"/>
</dbReference>
<dbReference type="PANTHER" id="PTHR36111">
    <property type="entry name" value="INNER MEMBRANE PROTEIN-RELATED"/>
    <property type="match status" value="1"/>
</dbReference>
<keyword evidence="1" id="KW-1133">Transmembrane helix</keyword>
<evidence type="ECO:0000313" key="2">
    <source>
        <dbReference type="EMBL" id="MFC6645313.1"/>
    </source>
</evidence>
<dbReference type="Pfam" id="PF04474">
    <property type="entry name" value="DUF554"/>
    <property type="match status" value="1"/>
</dbReference>
<evidence type="ECO:0000313" key="3">
    <source>
        <dbReference type="Proteomes" id="UP001596391"/>
    </source>
</evidence>
<organism evidence="2 3">
    <name type="scientific">Granulicella cerasi</name>
    <dbReference type="NCBI Taxonomy" id="741063"/>
    <lineage>
        <taxon>Bacteria</taxon>
        <taxon>Pseudomonadati</taxon>
        <taxon>Acidobacteriota</taxon>
        <taxon>Terriglobia</taxon>
        <taxon>Terriglobales</taxon>
        <taxon>Acidobacteriaceae</taxon>
        <taxon>Granulicella</taxon>
    </lineage>
</organism>
<accession>A0ABW1Z8U0</accession>
<dbReference type="InterPro" id="IPR007563">
    <property type="entry name" value="DUF554"/>
</dbReference>
<reference evidence="3" key="1">
    <citation type="journal article" date="2019" name="Int. J. Syst. Evol. Microbiol.">
        <title>The Global Catalogue of Microorganisms (GCM) 10K type strain sequencing project: providing services to taxonomists for standard genome sequencing and annotation.</title>
        <authorList>
            <consortium name="The Broad Institute Genomics Platform"/>
            <consortium name="The Broad Institute Genome Sequencing Center for Infectious Disease"/>
            <person name="Wu L."/>
            <person name="Ma J."/>
        </authorList>
    </citation>
    <scope>NUCLEOTIDE SEQUENCE [LARGE SCALE GENOMIC DNA]</scope>
    <source>
        <strain evidence="3">CGMCC 1.16026</strain>
    </source>
</reference>
<keyword evidence="1" id="KW-0812">Transmembrane</keyword>
<keyword evidence="3" id="KW-1185">Reference proteome</keyword>
<protein>
    <submittedName>
        <fullName evidence="2">DUF554 domain-containing protein</fullName>
    </submittedName>
</protein>
<feature type="transmembrane region" description="Helical" evidence="1">
    <location>
        <begin position="215"/>
        <end position="234"/>
    </location>
</feature>
<comment type="caution">
    <text evidence="2">The sequence shown here is derived from an EMBL/GenBank/DDBJ whole genome shotgun (WGS) entry which is preliminary data.</text>
</comment>
<name>A0ABW1Z8U0_9BACT</name>
<feature type="transmembrane region" description="Helical" evidence="1">
    <location>
        <begin position="55"/>
        <end position="74"/>
    </location>
</feature>
<sequence length="240" mass="25349">MKGPWIDSSSVLLGGLVGAALGKRVPERLRTALPMAFGLCSMGLGIALTVGVKHLAAMVLSLILGALIGELIFLEKGIGALSRHMRRLVDRVLPSSADEGESNKEYLQTFVAVLVLFCASGTGIFGAMKEGMTGDSSILIAKSLLDFFTAAIFATELGYAVAIIAVPQLLVQVALFFGATVILPLTNPMLIADFSAVGGLIMFATGLRICKIRDFAVANMLPALLLAMPLSALWTRIFHI</sequence>
<feature type="transmembrane region" description="Helical" evidence="1">
    <location>
        <begin position="32"/>
        <end position="50"/>
    </location>
</feature>
<feature type="transmembrane region" description="Helical" evidence="1">
    <location>
        <begin position="160"/>
        <end position="183"/>
    </location>
</feature>
<feature type="transmembrane region" description="Helical" evidence="1">
    <location>
        <begin position="190"/>
        <end position="209"/>
    </location>
</feature>
<keyword evidence="1" id="KW-0472">Membrane</keyword>
<gene>
    <name evidence="2" type="ORF">ACFQBQ_06870</name>
</gene>
<evidence type="ECO:0000256" key="1">
    <source>
        <dbReference type="SAM" id="Phobius"/>
    </source>
</evidence>
<feature type="transmembrane region" description="Helical" evidence="1">
    <location>
        <begin position="106"/>
        <end position="125"/>
    </location>
</feature>